<proteinExistence type="predicted"/>
<feature type="compositionally biased region" description="Pro residues" evidence="1">
    <location>
        <begin position="51"/>
        <end position="70"/>
    </location>
</feature>
<accession>A0ABD3D392</accession>
<feature type="compositionally biased region" description="Low complexity" evidence="1">
    <location>
        <begin position="28"/>
        <end position="42"/>
    </location>
</feature>
<reference evidence="3" key="1">
    <citation type="journal article" date="2024" name="IScience">
        <title>Strigolactones Initiate the Formation of Haustorium-like Structures in Castilleja.</title>
        <authorList>
            <person name="Buerger M."/>
            <person name="Peterson D."/>
            <person name="Chory J."/>
        </authorList>
    </citation>
    <scope>NUCLEOTIDE SEQUENCE [LARGE SCALE GENOMIC DNA]</scope>
</reference>
<evidence type="ECO:0000313" key="2">
    <source>
        <dbReference type="EMBL" id="KAL3636740.1"/>
    </source>
</evidence>
<name>A0ABD3D392_9LAMI</name>
<dbReference type="EMBL" id="JAVIJP010000026">
    <property type="protein sequence ID" value="KAL3636740.1"/>
    <property type="molecule type" value="Genomic_DNA"/>
</dbReference>
<keyword evidence="3" id="KW-1185">Reference proteome</keyword>
<protein>
    <submittedName>
        <fullName evidence="2">Uncharacterized protein</fullName>
    </submittedName>
</protein>
<feature type="region of interest" description="Disordered" evidence="1">
    <location>
        <begin position="28"/>
        <end position="72"/>
    </location>
</feature>
<dbReference type="Proteomes" id="UP001632038">
    <property type="component" value="Unassembled WGS sequence"/>
</dbReference>
<sequence length="94" mass="10075">MRMESITAAERRHFTDSSCFVLSLPSLSTAPPLSPASPNSPSDWARSTLHRPPPTVSSPPPTVSSPPPLVSPLAAVRHHPTFCIRSLPAIKGRE</sequence>
<evidence type="ECO:0000256" key="1">
    <source>
        <dbReference type="SAM" id="MobiDB-lite"/>
    </source>
</evidence>
<organism evidence="2 3">
    <name type="scientific">Castilleja foliolosa</name>
    <dbReference type="NCBI Taxonomy" id="1961234"/>
    <lineage>
        <taxon>Eukaryota</taxon>
        <taxon>Viridiplantae</taxon>
        <taxon>Streptophyta</taxon>
        <taxon>Embryophyta</taxon>
        <taxon>Tracheophyta</taxon>
        <taxon>Spermatophyta</taxon>
        <taxon>Magnoliopsida</taxon>
        <taxon>eudicotyledons</taxon>
        <taxon>Gunneridae</taxon>
        <taxon>Pentapetalae</taxon>
        <taxon>asterids</taxon>
        <taxon>lamiids</taxon>
        <taxon>Lamiales</taxon>
        <taxon>Orobanchaceae</taxon>
        <taxon>Pedicularideae</taxon>
        <taxon>Castillejinae</taxon>
        <taxon>Castilleja</taxon>
    </lineage>
</organism>
<gene>
    <name evidence="2" type="ORF">CASFOL_019039</name>
</gene>
<evidence type="ECO:0000313" key="3">
    <source>
        <dbReference type="Proteomes" id="UP001632038"/>
    </source>
</evidence>
<comment type="caution">
    <text evidence="2">The sequence shown here is derived from an EMBL/GenBank/DDBJ whole genome shotgun (WGS) entry which is preliminary data.</text>
</comment>
<dbReference type="AlphaFoldDB" id="A0ABD3D392"/>